<sequence length="57" mass="6400">LERESSQKPQRIFLAWKSFEIIVPIMDELVASSSLFPALVQLGGCHMLGEHHPEAPE</sequence>
<dbReference type="EMBL" id="JH881139">
    <property type="protein sequence ID" value="ELR56209.1"/>
    <property type="molecule type" value="Genomic_DNA"/>
</dbReference>
<name>L8IL16_9CETA</name>
<evidence type="ECO:0000313" key="2">
    <source>
        <dbReference type="Proteomes" id="UP000011080"/>
    </source>
</evidence>
<gene>
    <name evidence="1" type="ORF">M91_02815</name>
</gene>
<organism evidence="1 2">
    <name type="scientific">Bos mutus</name>
    <name type="common">wild yak</name>
    <dbReference type="NCBI Taxonomy" id="72004"/>
    <lineage>
        <taxon>Eukaryota</taxon>
        <taxon>Metazoa</taxon>
        <taxon>Chordata</taxon>
        <taxon>Craniata</taxon>
        <taxon>Vertebrata</taxon>
        <taxon>Euteleostomi</taxon>
        <taxon>Mammalia</taxon>
        <taxon>Eutheria</taxon>
        <taxon>Laurasiatheria</taxon>
        <taxon>Artiodactyla</taxon>
        <taxon>Ruminantia</taxon>
        <taxon>Pecora</taxon>
        <taxon>Bovidae</taxon>
        <taxon>Bovinae</taxon>
        <taxon>Bos</taxon>
    </lineage>
</organism>
<dbReference type="Proteomes" id="UP000011080">
    <property type="component" value="Unassembled WGS sequence"/>
</dbReference>
<proteinExistence type="predicted"/>
<protein>
    <submittedName>
        <fullName evidence="1">Uncharacterized protein</fullName>
    </submittedName>
</protein>
<dbReference type="AlphaFoldDB" id="L8IL16"/>
<feature type="non-terminal residue" evidence="1">
    <location>
        <position position="1"/>
    </location>
</feature>
<accession>L8IL16</accession>
<feature type="non-terminal residue" evidence="1">
    <location>
        <position position="57"/>
    </location>
</feature>
<evidence type="ECO:0000313" key="1">
    <source>
        <dbReference type="EMBL" id="ELR56209.1"/>
    </source>
</evidence>
<reference evidence="1 2" key="1">
    <citation type="journal article" date="2012" name="Nat. Genet.">
        <title>The yak genome and adaptation to life at high altitude.</title>
        <authorList>
            <person name="Qiu Q."/>
            <person name="Zhang G."/>
            <person name="Ma T."/>
            <person name="Qian W."/>
            <person name="Wang J."/>
            <person name="Ye Z."/>
            <person name="Cao C."/>
            <person name="Hu Q."/>
            <person name="Kim J."/>
            <person name="Larkin D.M."/>
            <person name="Auvil L."/>
            <person name="Capitanu B."/>
            <person name="Ma J."/>
            <person name="Lewin H.A."/>
            <person name="Qian X."/>
            <person name="Lang Y."/>
            <person name="Zhou R."/>
            <person name="Wang L."/>
            <person name="Wang K."/>
            <person name="Xia J."/>
            <person name="Liao S."/>
            <person name="Pan S."/>
            <person name="Lu X."/>
            <person name="Hou H."/>
            <person name="Wang Y."/>
            <person name="Zang X."/>
            <person name="Yin Y."/>
            <person name="Ma H."/>
            <person name="Zhang J."/>
            <person name="Wang Z."/>
            <person name="Zhang Y."/>
            <person name="Zhang D."/>
            <person name="Yonezawa T."/>
            <person name="Hasegawa M."/>
            <person name="Zhong Y."/>
            <person name="Liu W."/>
            <person name="Zhang Y."/>
            <person name="Huang Z."/>
            <person name="Zhang S."/>
            <person name="Long R."/>
            <person name="Yang H."/>
            <person name="Wang J."/>
            <person name="Lenstra J.A."/>
            <person name="Cooper D.N."/>
            <person name="Wu Y."/>
            <person name="Wang J."/>
            <person name="Shi P."/>
            <person name="Wang J."/>
            <person name="Liu J."/>
        </authorList>
    </citation>
    <scope>NUCLEOTIDE SEQUENCE [LARGE SCALE GENOMIC DNA]</scope>
    <source>
        <strain evidence="2">yakQH1</strain>
    </source>
</reference>